<reference evidence="1 2" key="1">
    <citation type="submission" date="2018-06" db="EMBL/GenBank/DDBJ databases">
        <authorList>
            <person name="Zhirakovskaya E."/>
        </authorList>
    </citation>
    <scope>NUCLEOTIDE SEQUENCE [LARGE SCALE GENOMIC DNA]</scope>
    <source>
        <strain evidence="1 2">LY3</strain>
    </source>
</reference>
<protein>
    <submittedName>
        <fullName evidence="1">Uncharacterized protein</fullName>
    </submittedName>
</protein>
<dbReference type="EMBL" id="QLIN01000002">
    <property type="protein sequence ID" value="RAI71709.1"/>
    <property type="molecule type" value="Genomic_DNA"/>
</dbReference>
<proteinExistence type="predicted"/>
<sequence length="64" mass="7301">MTICKQFSVEPIIQDCHARGNPRFVRITHEPAGPTNDRTIFTKIDREQIATLRKWCMVDACAGL</sequence>
<gene>
    <name evidence="1" type="ORF">DOZ80_07690</name>
</gene>
<organism evidence="1 2">
    <name type="scientific">Pseudomonas fluorescens</name>
    <dbReference type="NCBI Taxonomy" id="294"/>
    <lineage>
        <taxon>Bacteria</taxon>
        <taxon>Pseudomonadati</taxon>
        <taxon>Pseudomonadota</taxon>
        <taxon>Gammaproteobacteria</taxon>
        <taxon>Pseudomonadales</taxon>
        <taxon>Pseudomonadaceae</taxon>
        <taxon>Pseudomonas</taxon>
    </lineage>
</organism>
<dbReference type="AlphaFoldDB" id="A0A327NBR2"/>
<name>A0A327NBR2_PSEFL</name>
<dbReference type="Proteomes" id="UP000249493">
    <property type="component" value="Unassembled WGS sequence"/>
</dbReference>
<evidence type="ECO:0000313" key="1">
    <source>
        <dbReference type="EMBL" id="RAI71709.1"/>
    </source>
</evidence>
<accession>A0A327NBR2</accession>
<evidence type="ECO:0000313" key="2">
    <source>
        <dbReference type="Proteomes" id="UP000249493"/>
    </source>
</evidence>
<comment type="caution">
    <text evidence="1">The sequence shown here is derived from an EMBL/GenBank/DDBJ whole genome shotgun (WGS) entry which is preliminary data.</text>
</comment>